<evidence type="ECO:0000256" key="5">
    <source>
        <dbReference type="ARBA" id="ARBA00023049"/>
    </source>
</evidence>
<dbReference type="SUPFAM" id="SSF63411">
    <property type="entry name" value="LuxS/MPP-like metallohydrolase"/>
    <property type="match status" value="4"/>
</dbReference>
<evidence type="ECO:0000259" key="7">
    <source>
        <dbReference type="Pfam" id="PF00675"/>
    </source>
</evidence>
<dbReference type="InterPro" id="IPR050626">
    <property type="entry name" value="Peptidase_M16"/>
</dbReference>
<dbReference type="Proteomes" id="UP000027604">
    <property type="component" value="Chromosome I"/>
</dbReference>
<gene>
    <name evidence="9" type="ORF">GJA_3240</name>
</gene>
<dbReference type="InterPro" id="IPR011249">
    <property type="entry name" value="Metalloenz_LuxS/M16"/>
</dbReference>
<keyword evidence="3" id="KW-0378">Hydrolase</keyword>
<name>W0V8C3_9BURK</name>
<feature type="signal peptide" evidence="6">
    <location>
        <begin position="1"/>
        <end position="23"/>
    </location>
</feature>
<evidence type="ECO:0000256" key="4">
    <source>
        <dbReference type="ARBA" id="ARBA00022833"/>
    </source>
</evidence>
<evidence type="ECO:0000256" key="6">
    <source>
        <dbReference type="SAM" id="SignalP"/>
    </source>
</evidence>
<keyword evidence="6" id="KW-0732">Signal</keyword>
<dbReference type="EMBL" id="HG322949">
    <property type="protein sequence ID" value="CDG83860.1"/>
    <property type="molecule type" value="Genomic_DNA"/>
</dbReference>
<dbReference type="Pfam" id="PF05193">
    <property type="entry name" value="Peptidase_M16_C"/>
    <property type="match status" value="2"/>
</dbReference>
<dbReference type="KEGG" id="jag:GJA_3240"/>
<dbReference type="GO" id="GO:0008237">
    <property type="term" value="F:metallopeptidase activity"/>
    <property type="evidence" value="ECO:0007669"/>
    <property type="project" value="UniProtKB-KW"/>
</dbReference>
<dbReference type="InterPro" id="IPR007863">
    <property type="entry name" value="Peptidase_M16_C"/>
</dbReference>
<evidence type="ECO:0000256" key="2">
    <source>
        <dbReference type="ARBA" id="ARBA00022670"/>
    </source>
</evidence>
<keyword evidence="5" id="KW-0482">Metalloprotease</keyword>
<keyword evidence="10" id="KW-1185">Reference proteome</keyword>
<dbReference type="OrthoDB" id="9811314at2"/>
<protein>
    <submittedName>
        <fullName evidence="9">Insulinase family protein</fullName>
    </submittedName>
</protein>
<dbReference type="InterPro" id="IPR011765">
    <property type="entry name" value="Pept_M16_N"/>
</dbReference>
<evidence type="ECO:0000256" key="3">
    <source>
        <dbReference type="ARBA" id="ARBA00022801"/>
    </source>
</evidence>
<sequence length="948" mass="104987">MKSSPLKTIAGALLLACALLAHAEVRLGDPLPLSSDVTVGKLANGLTYYIQKNGKPEKKVELRLVVKAGSILEDEDQQGLAHFTEHMAFNGSTHFKRNELISYLQSIGVKFGADLNAYTSFDETVYVLPIPTDKKENLERGFLVLEDWAHGLSFNDADIDSERAIILEEARLGKGAGDRMNKVLLPKLLNGSRYAERMPIGKEDIIQHFHYDAIRRFYRDWYRPDLMAVVVVGDIEPAAAEKMIQAHFGKLTNPVNERPRLYAKVPVRDQTEALVITDKEADSNSVFIRYPIREAREPVTIADYRQKMIENLYGGMLGARMQELTQQANPPFIQGGGGIGKLVRGYESFSAYAMIGKAGVVPAINALVQEDERARRFGFSQAELDRARANMLRNYERMYKERDKSDSSAYVAEFMRNFLERESIPGIANEYSYARELLPQVSLAEVNQVAATQIPAGQKKLVVYMGTEHGANSDGVPGSASLLAAVDAAERLPLVARQEKVLSKQLMDAPPPAGAIASEKTIAELGVTELTLSNGVKVMLKPTDFQNDQVLMSATRFGGQSLFPDADVFNARYAASIAGQMGLKTFSPFDLQKMLAGKTVYLGASLGNLSESLRGGSSSADIETMLQLVYLNFTAPRKDSAVYQSFISRQQDMARNNMAQPEAVFADTVQSALFNDNPRVAKVARPEDFDKVGLDRTLEIYRQRFSSAKDMTFFIVGSFDLARIKPLIATYLASLPAGNIRTTYQDLGVRPVEGVVKKQVFAGAEAKSDVSITFTGNAAYGEDANMKLMALTEVMNIRLIEELREKRGLIYGGGLRADLSKFPYGHYTISANLPTGPEKVDQVIASTFDVIRQMQADGPLASDLDKVKENWIKNQGKSLRENSYWLNRLQGAVQQGTDPRSILDYAQRVNAISTDDLRQAARHYFNLDNYVQVVLYPEKKIMALAKAK</sequence>
<dbReference type="STRING" id="1349767.GJA_3240"/>
<proteinExistence type="inferred from homology"/>
<dbReference type="Gene3D" id="3.30.830.10">
    <property type="entry name" value="Metalloenzyme, LuxS/M16 peptidase-like"/>
    <property type="match status" value="4"/>
</dbReference>
<dbReference type="RefSeq" id="WP_038493568.1">
    <property type="nucleotide sequence ID" value="NZ_BCTH01000027.1"/>
</dbReference>
<dbReference type="GO" id="GO:0006508">
    <property type="term" value="P:proteolysis"/>
    <property type="evidence" value="ECO:0007669"/>
    <property type="project" value="UniProtKB-KW"/>
</dbReference>
<feature type="domain" description="Peptidase M16 C-terminal" evidence="8">
    <location>
        <begin position="210"/>
        <end position="390"/>
    </location>
</feature>
<evidence type="ECO:0000313" key="10">
    <source>
        <dbReference type="Proteomes" id="UP000027604"/>
    </source>
</evidence>
<dbReference type="eggNOG" id="COG0612">
    <property type="taxonomic scope" value="Bacteria"/>
</dbReference>
<feature type="domain" description="Peptidase M16 C-terminal" evidence="8">
    <location>
        <begin position="701"/>
        <end position="869"/>
    </location>
</feature>
<feature type="domain" description="Peptidase M16 N-terminal" evidence="7">
    <location>
        <begin position="52"/>
        <end position="169"/>
    </location>
</feature>
<dbReference type="HOGENOM" id="CLU_008156_0_0_4"/>
<reference evidence="9 10" key="1">
    <citation type="journal article" date="2015" name="Genome Announc.">
        <title>Genome Sequence of Mushroom Soft-Rot Pathogen Janthinobacterium agaricidamnosum.</title>
        <authorList>
            <person name="Graupner K."/>
            <person name="Lackner G."/>
            <person name="Hertweck C."/>
        </authorList>
    </citation>
    <scope>NUCLEOTIDE SEQUENCE [LARGE SCALE GENOMIC DNA]</scope>
    <source>
        <strain evidence="10">NBRC 102515 / DSM 9628</strain>
    </source>
</reference>
<evidence type="ECO:0000313" key="9">
    <source>
        <dbReference type="EMBL" id="CDG83860.1"/>
    </source>
</evidence>
<evidence type="ECO:0000256" key="1">
    <source>
        <dbReference type="ARBA" id="ARBA00007261"/>
    </source>
</evidence>
<comment type="similarity">
    <text evidence="1">Belongs to the peptidase M16 family.</text>
</comment>
<dbReference type="AlphaFoldDB" id="W0V8C3"/>
<dbReference type="Pfam" id="PF00675">
    <property type="entry name" value="Peptidase_M16"/>
    <property type="match status" value="1"/>
</dbReference>
<evidence type="ECO:0000259" key="8">
    <source>
        <dbReference type="Pfam" id="PF05193"/>
    </source>
</evidence>
<keyword evidence="2" id="KW-0645">Protease</keyword>
<organism evidence="9 10">
    <name type="scientific">Janthinobacterium agaricidamnosum NBRC 102515 = DSM 9628</name>
    <dbReference type="NCBI Taxonomy" id="1349767"/>
    <lineage>
        <taxon>Bacteria</taxon>
        <taxon>Pseudomonadati</taxon>
        <taxon>Pseudomonadota</taxon>
        <taxon>Betaproteobacteria</taxon>
        <taxon>Burkholderiales</taxon>
        <taxon>Oxalobacteraceae</taxon>
        <taxon>Janthinobacterium</taxon>
    </lineage>
</organism>
<keyword evidence="4" id="KW-0862">Zinc</keyword>
<feature type="chain" id="PRO_5004797465" evidence="6">
    <location>
        <begin position="24"/>
        <end position="948"/>
    </location>
</feature>
<dbReference type="GO" id="GO:0046872">
    <property type="term" value="F:metal ion binding"/>
    <property type="evidence" value="ECO:0007669"/>
    <property type="project" value="InterPro"/>
</dbReference>
<dbReference type="PANTHER" id="PTHR43690">
    <property type="entry name" value="NARDILYSIN"/>
    <property type="match status" value="1"/>
</dbReference>
<dbReference type="PATRIC" id="fig|1349767.4.peg.5029"/>
<accession>W0V8C3</accession>
<dbReference type="PANTHER" id="PTHR43690:SF34">
    <property type="entry name" value="ZINC PROTEASE PQQL-LIKE"/>
    <property type="match status" value="1"/>
</dbReference>